<keyword evidence="2" id="KW-0560">Oxidoreductase</keyword>
<evidence type="ECO:0000313" key="2">
    <source>
        <dbReference type="EMBL" id="SEJ76763.1"/>
    </source>
</evidence>
<sequence>MSTVKNALSGLGTIMQLAWVPKDFDAALRYWTETMGVGPFFHLKHIQTEATHYRGQPVDLDFSVAIAYWGDMQIELIRQHNDAPSIYKTWLDAGREGMHHVCLMVDSMEQARATCRAAGAEVMQEVWLPGGGEAIYVDAGGELIELIDFPKEHYAFFDLMKNAAAQWDGCNPLRVVD</sequence>
<dbReference type="GO" id="GO:0046491">
    <property type="term" value="P:L-methylmalonyl-CoA metabolic process"/>
    <property type="evidence" value="ECO:0007669"/>
    <property type="project" value="TreeGrafter"/>
</dbReference>
<name>A0A1H7BGD1_9PSED</name>
<protein>
    <submittedName>
        <fullName evidence="2">Glyoxalase/Bleomycin resistance protein/Dioxygenase superfamily protein</fullName>
    </submittedName>
</protein>
<dbReference type="InterPro" id="IPR051785">
    <property type="entry name" value="MMCE/EMCE_epimerase"/>
</dbReference>
<proteinExistence type="predicted"/>
<dbReference type="GO" id="GO:0046872">
    <property type="term" value="F:metal ion binding"/>
    <property type="evidence" value="ECO:0007669"/>
    <property type="project" value="UniProtKB-KW"/>
</dbReference>
<dbReference type="PANTHER" id="PTHR43048:SF3">
    <property type="entry name" value="METHYLMALONYL-COA EPIMERASE, MITOCHONDRIAL"/>
    <property type="match status" value="1"/>
</dbReference>
<dbReference type="EMBL" id="FNZE01000017">
    <property type="protein sequence ID" value="SEJ76763.1"/>
    <property type="molecule type" value="Genomic_DNA"/>
</dbReference>
<dbReference type="OrthoDB" id="9792173at2"/>
<accession>A0A1H7BGD1</accession>
<dbReference type="SUPFAM" id="SSF54593">
    <property type="entry name" value="Glyoxalase/Bleomycin resistance protein/Dihydroxybiphenyl dioxygenase"/>
    <property type="match status" value="1"/>
</dbReference>
<dbReference type="InterPro" id="IPR029068">
    <property type="entry name" value="Glyas_Bleomycin-R_OHBP_Dase"/>
</dbReference>
<dbReference type="AlphaFoldDB" id="A0A1H7BGD1"/>
<dbReference type="STRING" id="915471.SAMN05216201_11746"/>
<keyword evidence="3" id="KW-1185">Reference proteome</keyword>
<dbReference type="PANTHER" id="PTHR43048">
    <property type="entry name" value="METHYLMALONYL-COA EPIMERASE"/>
    <property type="match status" value="1"/>
</dbReference>
<dbReference type="Proteomes" id="UP000242930">
    <property type="component" value="Unassembled WGS sequence"/>
</dbReference>
<keyword evidence="1" id="KW-0479">Metal-binding</keyword>
<evidence type="ECO:0000256" key="1">
    <source>
        <dbReference type="ARBA" id="ARBA00022723"/>
    </source>
</evidence>
<organism evidence="2 3">
    <name type="scientific">Pseudomonas linyingensis</name>
    <dbReference type="NCBI Taxonomy" id="915471"/>
    <lineage>
        <taxon>Bacteria</taxon>
        <taxon>Pseudomonadati</taxon>
        <taxon>Pseudomonadota</taxon>
        <taxon>Gammaproteobacteria</taxon>
        <taxon>Pseudomonadales</taxon>
        <taxon>Pseudomonadaceae</taxon>
        <taxon>Pseudomonas</taxon>
    </lineage>
</organism>
<dbReference type="Pfam" id="PF13669">
    <property type="entry name" value="Glyoxalase_4"/>
    <property type="match status" value="1"/>
</dbReference>
<dbReference type="RefSeq" id="WP_090312980.1">
    <property type="nucleotide sequence ID" value="NZ_FNZE01000017.1"/>
</dbReference>
<keyword evidence="2" id="KW-0223">Dioxygenase</keyword>
<dbReference type="GO" id="GO:0004493">
    <property type="term" value="F:methylmalonyl-CoA epimerase activity"/>
    <property type="evidence" value="ECO:0007669"/>
    <property type="project" value="TreeGrafter"/>
</dbReference>
<reference evidence="3" key="1">
    <citation type="submission" date="2016-10" db="EMBL/GenBank/DDBJ databases">
        <authorList>
            <person name="Varghese N."/>
            <person name="Submissions S."/>
        </authorList>
    </citation>
    <scope>NUCLEOTIDE SEQUENCE [LARGE SCALE GENOMIC DNA]</scope>
    <source>
        <strain evidence="3">LMG 25967</strain>
    </source>
</reference>
<gene>
    <name evidence="2" type="ORF">SAMN05216201_11746</name>
</gene>
<dbReference type="Gene3D" id="3.10.180.10">
    <property type="entry name" value="2,3-Dihydroxybiphenyl 1,2-Dioxygenase, domain 1"/>
    <property type="match status" value="1"/>
</dbReference>
<evidence type="ECO:0000313" key="3">
    <source>
        <dbReference type="Proteomes" id="UP000242930"/>
    </source>
</evidence>
<dbReference type="GO" id="GO:0051213">
    <property type="term" value="F:dioxygenase activity"/>
    <property type="evidence" value="ECO:0007669"/>
    <property type="project" value="UniProtKB-KW"/>
</dbReference>